<dbReference type="OrthoDB" id="9767940at2"/>
<dbReference type="InterPro" id="IPR001453">
    <property type="entry name" value="MoaB/Mog_dom"/>
</dbReference>
<sequence>MAIKKVKVEEAVGMVLGHDITKIVPGEYKGPAFKKGHIIRSEDIPHLKNIGKDHIFLINMAPGQVHENEAVMRMAKAVAGANVVWSEPAEGRVNIKAATDGLLKVKREAVMAINCIEHAVLSTLHENRLVRAGDLLAGVKVVPLVVDEEMVAAIEAVAREYGPVISVKPLRRLKVGLIITGNEVFYGRIQDRYAPVLAEKLNKYGTELLAIIYKPDDREAITAAILDFKRQGADVVIATGGMSVDPDDVTPEAIRAAGAAVVSYGSPVLPGAMFMLAYLDDTAVIGMPACGMYAKTTVFDLVFPRILAGERLSKQDIAALGYGGLCINCSVCSYPHCPFGK</sequence>
<keyword evidence="4" id="KW-1185">Reference proteome</keyword>
<dbReference type="SMART" id="SM00852">
    <property type="entry name" value="MoCF_biosynth"/>
    <property type="match status" value="1"/>
</dbReference>
<reference evidence="4" key="1">
    <citation type="submission" date="2016-10" db="EMBL/GenBank/DDBJ databases">
        <authorList>
            <person name="Varghese N."/>
            <person name="Submissions S."/>
        </authorList>
    </citation>
    <scope>NUCLEOTIDE SEQUENCE [LARGE SCALE GENOMIC DNA]</scope>
    <source>
        <strain evidence="4">DSM 23256</strain>
    </source>
</reference>
<dbReference type="GO" id="GO:0046872">
    <property type="term" value="F:metal ion binding"/>
    <property type="evidence" value="ECO:0007669"/>
    <property type="project" value="UniProtKB-UniRule"/>
</dbReference>
<comment type="similarity">
    <text evidence="1">Belongs to the MoeA family.</text>
</comment>
<keyword evidence="1" id="KW-0460">Magnesium</keyword>
<evidence type="ECO:0000259" key="2">
    <source>
        <dbReference type="SMART" id="SM00852"/>
    </source>
</evidence>
<comment type="function">
    <text evidence="1">Catalyzes the insertion of molybdate into adenylated molybdopterin with the concomitant release of AMP.</text>
</comment>
<dbReference type="Proteomes" id="UP000243333">
    <property type="component" value="Unassembled WGS sequence"/>
</dbReference>
<evidence type="ECO:0000313" key="4">
    <source>
        <dbReference type="Proteomes" id="UP000243333"/>
    </source>
</evidence>
<dbReference type="EC" id="2.10.1.1" evidence="1"/>
<dbReference type="PANTHER" id="PTHR10192:SF28">
    <property type="entry name" value="MOLYBDOPTERIN MOLYBDENUMTRANSFERASE"/>
    <property type="match status" value="1"/>
</dbReference>
<dbReference type="InterPro" id="IPR036425">
    <property type="entry name" value="MoaB/Mog-like_dom_sf"/>
</dbReference>
<dbReference type="UniPathway" id="UPA00344"/>
<evidence type="ECO:0000256" key="1">
    <source>
        <dbReference type="RuleBase" id="RU365090"/>
    </source>
</evidence>
<name>A0A1G7PPF3_9FIRM</name>
<dbReference type="STRING" id="1123285.SAMN05660235_03021"/>
<keyword evidence="1" id="KW-0501">Molybdenum cofactor biosynthesis</keyword>
<dbReference type="PANTHER" id="PTHR10192">
    <property type="entry name" value="MOLYBDOPTERIN BIOSYNTHESIS PROTEIN"/>
    <property type="match status" value="1"/>
</dbReference>
<comment type="catalytic activity">
    <reaction evidence="1">
        <text>adenylyl-molybdopterin + molybdate = Mo-molybdopterin + AMP + H(+)</text>
        <dbReference type="Rhea" id="RHEA:35047"/>
        <dbReference type="ChEBI" id="CHEBI:15378"/>
        <dbReference type="ChEBI" id="CHEBI:36264"/>
        <dbReference type="ChEBI" id="CHEBI:62727"/>
        <dbReference type="ChEBI" id="CHEBI:71302"/>
        <dbReference type="ChEBI" id="CHEBI:456215"/>
    </reaction>
</comment>
<dbReference type="GO" id="GO:0005829">
    <property type="term" value="C:cytosol"/>
    <property type="evidence" value="ECO:0007669"/>
    <property type="project" value="TreeGrafter"/>
</dbReference>
<dbReference type="AlphaFoldDB" id="A0A1G7PPF3"/>
<dbReference type="Gene3D" id="3.40.980.10">
    <property type="entry name" value="MoaB/Mog-like domain"/>
    <property type="match status" value="1"/>
</dbReference>
<dbReference type="CDD" id="cd03522">
    <property type="entry name" value="MoeA_like"/>
    <property type="match status" value="1"/>
</dbReference>
<dbReference type="GO" id="GO:0006777">
    <property type="term" value="P:Mo-molybdopterin cofactor biosynthetic process"/>
    <property type="evidence" value="ECO:0007669"/>
    <property type="project" value="UniProtKB-UniRule"/>
</dbReference>
<keyword evidence="1" id="KW-0500">Molybdenum</keyword>
<dbReference type="RefSeq" id="WP_093692252.1">
    <property type="nucleotide sequence ID" value="NZ_FNBU01000046.1"/>
</dbReference>
<comment type="pathway">
    <text evidence="1">Cofactor biosynthesis; molybdopterin biosynthesis.</text>
</comment>
<keyword evidence="1" id="KW-0808">Transferase</keyword>
<organism evidence="3 4">
    <name type="scientific">Sporolituus thermophilus DSM 23256</name>
    <dbReference type="NCBI Taxonomy" id="1123285"/>
    <lineage>
        <taxon>Bacteria</taxon>
        <taxon>Bacillati</taxon>
        <taxon>Bacillota</taxon>
        <taxon>Negativicutes</taxon>
        <taxon>Selenomonadales</taxon>
        <taxon>Sporomusaceae</taxon>
        <taxon>Sporolituus</taxon>
    </lineage>
</organism>
<dbReference type="SUPFAM" id="SSF53218">
    <property type="entry name" value="Molybdenum cofactor biosynthesis proteins"/>
    <property type="match status" value="1"/>
</dbReference>
<dbReference type="GO" id="GO:0061599">
    <property type="term" value="F:molybdopterin molybdotransferase activity"/>
    <property type="evidence" value="ECO:0007669"/>
    <property type="project" value="UniProtKB-UniRule"/>
</dbReference>
<dbReference type="EMBL" id="FNBU01000046">
    <property type="protein sequence ID" value="SDF88106.1"/>
    <property type="molecule type" value="Genomic_DNA"/>
</dbReference>
<gene>
    <name evidence="3" type="ORF">SAMN05660235_03021</name>
</gene>
<accession>A0A1G7PPF3</accession>
<evidence type="ECO:0000313" key="3">
    <source>
        <dbReference type="EMBL" id="SDF88106.1"/>
    </source>
</evidence>
<keyword evidence="1" id="KW-0479">Metal-binding</keyword>
<dbReference type="InterPro" id="IPR038987">
    <property type="entry name" value="MoeA-like"/>
</dbReference>
<comment type="cofactor">
    <cofactor evidence="1">
        <name>Mg(2+)</name>
        <dbReference type="ChEBI" id="CHEBI:18420"/>
    </cofactor>
</comment>
<proteinExistence type="inferred from homology"/>
<dbReference type="Pfam" id="PF00994">
    <property type="entry name" value="MoCF_biosynth"/>
    <property type="match status" value="1"/>
</dbReference>
<protein>
    <recommendedName>
        <fullName evidence="1">Molybdopterin molybdenumtransferase</fullName>
        <ecNumber evidence="1">2.10.1.1</ecNumber>
    </recommendedName>
</protein>
<feature type="domain" description="MoaB/Mog" evidence="2">
    <location>
        <begin position="176"/>
        <end position="308"/>
    </location>
</feature>